<sequence>MSVSATQLCITVQAQGLPRPADSWATSLIQSRNPAPPFPALVATAKSRLLASDWTTAGLLDANSTISFPANIASANVQQTRLSHNVYVQVLDIENLSKSRWEQVEELEAIERGEQTRGREIIRLPTGNDDNEVSDIGSTQATQALGATQIGGRQAAANAAAAKNWTHRLVIQDCKGQKVFGLELGRIDRISIGSTNIGEKALIKAGTSIARGTLLLEPTNCQFFGGKVEVWQKDWLEKRLGRLKEAAAVSDPQANARR</sequence>
<evidence type="ECO:0000256" key="1">
    <source>
        <dbReference type="ARBA" id="ARBA00006395"/>
    </source>
</evidence>
<feature type="domain" description="RecQ mediated genome instability protein 1 OB-fold" evidence="3">
    <location>
        <begin position="68"/>
        <end position="239"/>
    </location>
</feature>
<dbReference type="Pfam" id="PF21000">
    <property type="entry name" value="RMI1_N_N"/>
    <property type="match status" value="1"/>
</dbReference>
<evidence type="ECO:0000259" key="4">
    <source>
        <dbReference type="Pfam" id="PF21000"/>
    </source>
</evidence>
<dbReference type="InterPro" id="IPR042470">
    <property type="entry name" value="RMI1_N_C_sf"/>
</dbReference>
<dbReference type="AlphaFoldDB" id="A0AAD5RLY8"/>
<feature type="domain" description="RMI1 N-terminal" evidence="4">
    <location>
        <begin position="18"/>
        <end position="56"/>
    </location>
</feature>
<organism evidence="5 6">
    <name type="scientific">Zalerion maritima</name>
    <dbReference type="NCBI Taxonomy" id="339359"/>
    <lineage>
        <taxon>Eukaryota</taxon>
        <taxon>Fungi</taxon>
        <taxon>Dikarya</taxon>
        <taxon>Ascomycota</taxon>
        <taxon>Pezizomycotina</taxon>
        <taxon>Sordariomycetes</taxon>
        <taxon>Lulworthiomycetidae</taxon>
        <taxon>Lulworthiales</taxon>
        <taxon>Lulworthiaceae</taxon>
        <taxon>Zalerion</taxon>
    </lineage>
</organism>
<dbReference type="PANTHER" id="PTHR14790:SF15">
    <property type="entry name" value="RECQ-MEDIATED GENOME INSTABILITY PROTEIN 1"/>
    <property type="match status" value="1"/>
</dbReference>
<dbReference type="Gene3D" id="2.40.50.770">
    <property type="entry name" value="RecQ-mediated genome instability protein Rmi1, C-terminal domain"/>
    <property type="match status" value="1"/>
</dbReference>
<dbReference type="Pfam" id="PF08585">
    <property type="entry name" value="RMI1_N_C"/>
    <property type="match status" value="1"/>
</dbReference>
<accession>A0AAD5RLY8</accession>
<evidence type="ECO:0000313" key="6">
    <source>
        <dbReference type="Proteomes" id="UP001201980"/>
    </source>
</evidence>
<dbReference type="GO" id="GO:0000712">
    <property type="term" value="P:resolution of meiotic recombination intermediates"/>
    <property type="evidence" value="ECO:0007669"/>
    <property type="project" value="TreeGrafter"/>
</dbReference>
<comment type="caution">
    <text evidence="5">The sequence shown here is derived from an EMBL/GenBank/DDBJ whole genome shotgun (WGS) entry which is preliminary data.</text>
</comment>
<evidence type="ECO:0000313" key="5">
    <source>
        <dbReference type="EMBL" id="KAJ2898404.1"/>
    </source>
</evidence>
<proteinExistence type="inferred from homology"/>
<gene>
    <name evidence="5" type="ORF">MKZ38_003956</name>
</gene>
<dbReference type="PANTHER" id="PTHR14790">
    <property type="entry name" value="RECQ-MEDIATED GENOME INSTABILITY PROTEIN 1 RMI1"/>
    <property type="match status" value="1"/>
</dbReference>
<dbReference type="EMBL" id="JAKWBI020000232">
    <property type="protein sequence ID" value="KAJ2898404.1"/>
    <property type="molecule type" value="Genomic_DNA"/>
</dbReference>
<dbReference type="Proteomes" id="UP001201980">
    <property type="component" value="Unassembled WGS sequence"/>
</dbReference>
<protein>
    <recommendedName>
        <fullName evidence="2">RecQ-mediated genome instability protein 1</fullName>
    </recommendedName>
</protein>
<dbReference type="GO" id="GO:0000724">
    <property type="term" value="P:double-strand break repair via homologous recombination"/>
    <property type="evidence" value="ECO:0007669"/>
    <property type="project" value="TreeGrafter"/>
</dbReference>
<name>A0AAD5RLY8_9PEZI</name>
<dbReference type="GO" id="GO:0031422">
    <property type="term" value="C:RecQ family helicase-topoisomerase III complex"/>
    <property type="evidence" value="ECO:0007669"/>
    <property type="project" value="TreeGrafter"/>
</dbReference>
<keyword evidence="6" id="KW-1185">Reference proteome</keyword>
<evidence type="ECO:0000256" key="2">
    <source>
        <dbReference type="ARBA" id="ARBA00018987"/>
    </source>
</evidence>
<reference evidence="5" key="1">
    <citation type="submission" date="2022-07" db="EMBL/GenBank/DDBJ databases">
        <title>Draft genome sequence of Zalerion maritima ATCC 34329, a (micro)plastics degrading marine fungus.</title>
        <authorList>
            <person name="Paco A."/>
            <person name="Goncalves M.F.M."/>
            <person name="Rocha-Santos T.A.P."/>
            <person name="Alves A."/>
        </authorList>
    </citation>
    <scope>NUCLEOTIDE SEQUENCE</scope>
    <source>
        <strain evidence="5">ATCC 34329</strain>
    </source>
</reference>
<dbReference type="GO" id="GO:0016604">
    <property type="term" value="C:nuclear body"/>
    <property type="evidence" value="ECO:0007669"/>
    <property type="project" value="TreeGrafter"/>
</dbReference>
<comment type="similarity">
    <text evidence="1">Belongs to the RMI1 family.</text>
</comment>
<dbReference type="InterPro" id="IPR013894">
    <property type="entry name" value="RMI1_OB"/>
</dbReference>
<evidence type="ECO:0000259" key="3">
    <source>
        <dbReference type="Pfam" id="PF08585"/>
    </source>
</evidence>
<dbReference type="InterPro" id="IPR049363">
    <property type="entry name" value="RMI1_N"/>
</dbReference>